<dbReference type="RefSeq" id="WP_051166191.1">
    <property type="nucleotide sequence ID" value="NZ_VDFW01000029.1"/>
</dbReference>
<feature type="transmembrane region" description="Helical" evidence="2">
    <location>
        <begin position="32"/>
        <end position="51"/>
    </location>
</feature>
<evidence type="ECO:0000313" key="4">
    <source>
        <dbReference type="Proteomes" id="UP000305546"/>
    </source>
</evidence>
<keyword evidence="2" id="KW-0472">Membrane</keyword>
<gene>
    <name evidence="3" type="ORF">FG385_26265</name>
</gene>
<dbReference type="OrthoDB" id="4087617at2"/>
<keyword evidence="4" id="KW-1185">Reference proteome</keyword>
<organism evidence="3 4">
    <name type="scientific">Amycolatopsis alkalitolerans</name>
    <dbReference type="NCBI Taxonomy" id="2547244"/>
    <lineage>
        <taxon>Bacteria</taxon>
        <taxon>Bacillati</taxon>
        <taxon>Actinomycetota</taxon>
        <taxon>Actinomycetes</taxon>
        <taxon>Pseudonocardiales</taxon>
        <taxon>Pseudonocardiaceae</taxon>
        <taxon>Amycolatopsis</taxon>
    </lineage>
</organism>
<reference evidence="3 4" key="1">
    <citation type="submission" date="2019-06" db="EMBL/GenBank/DDBJ databases">
        <title>Amycolatopsis alkalitolerans sp. nov., isolated from Gastrodia elata Blume.</title>
        <authorList>
            <person name="Narsing Rao M.P."/>
            <person name="Li W.J."/>
        </authorList>
    </citation>
    <scope>NUCLEOTIDE SEQUENCE [LARGE SCALE GENOMIC DNA]</scope>
    <source>
        <strain evidence="3 4">SYSUP0005</strain>
    </source>
</reference>
<keyword evidence="2" id="KW-1133">Transmembrane helix</keyword>
<evidence type="ECO:0000256" key="1">
    <source>
        <dbReference type="SAM" id="MobiDB-lite"/>
    </source>
</evidence>
<comment type="caution">
    <text evidence="3">The sequence shown here is derived from an EMBL/GenBank/DDBJ whole genome shotgun (WGS) entry which is preliminary data.</text>
</comment>
<protein>
    <submittedName>
        <fullName evidence="3">Uncharacterized protein</fullName>
    </submittedName>
</protein>
<feature type="transmembrane region" description="Helical" evidence="2">
    <location>
        <begin position="274"/>
        <end position="293"/>
    </location>
</feature>
<dbReference type="AlphaFoldDB" id="A0A5C4LTT9"/>
<dbReference type="Proteomes" id="UP000305546">
    <property type="component" value="Unassembled WGS sequence"/>
</dbReference>
<feature type="region of interest" description="Disordered" evidence="1">
    <location>
        <begin position="1"/>
        <end position="21"/>
    </location>
</feature>
<evidence type="ECO:0000256" key="2">
    <source>
        <dbReference type="SAM" id="Phobius"/>
    </source>
</evidence>
<accession>A0A5C4LTT9</accession>
<proteinExistence type="predicted"/>
<evidence type="ECO:0000313" key="3">
    <source>
        <dbReference type="EMBL" id="TNC22062.1"/>
    </source>
</evidence>
<sequence length="332" mass="36198">MTTRTGTRPSKRHHADGPWRGPTRHYDLVKEFVIALVVTGMLTALLATVLSSPDDHAISLRQWANADPADFVTTTVTELGGTSDTATYGPPYNDSSQGQHMGPVTLQKWGGIREPVDPATDFVLGPLKAVPDDPRLTQALRTYTSASAAQQLRWAGDYDDALSKAPGNDPAKVAPGDYGPVPVLTGRLLRLAQTGGLDSALVGNSGFYTTNYTKPLLFLADGGYFAGIADSRHLSGDQWGMMNETGNYPGQAWLWLYTFWYQIPSFAHSDNADAWIWALMALLSLILICVPFIPGLRSVPRLVGLHRLIWRRYHRDHPPATATQGPAHPPDS</sequence>
<dbReference type="EMBL" id="VDFW01000029">
    <property type="protein sequence ID" value="TNC22062.1"/>
    <property type="molecule type" value="Genomic_DNA"/>
</dbReference>
<keyword evidence="2" id="KW-0812">Transmembrane</keyword>
<name>A0A5C4LTT9_9PSEU</name>